<feature type="non-terminal residue" evidence="1">
    <location>
        <position position="1"/>
    </location>
</feature>
<dbReference type="SUPFAM" id="SSF47473">
    <property type="entry name" value="EF-hand"/>
    <property type="match status" value="1"/>
</dbReference>
<dbReference type="EMBL" id="AFYV02001541">
    <property type="protein sequence ID" value="KFG61664.1"/>
    <property type="molecule type" value="Genomic_DNA"/>
</dbReference>
<evidence type="ECO:0000313" key="2">
    <source>
        <dbReference type="Proteomes" id="UP000028834"/>
    </source>
</evidence>
<dbReference type="AlphaFoldDB" id="A0A086LYE6"/>
<proteinExistence type="predicted"/>
<dbReference type="InterPro" id="IPR011992">
    <property type="entry name" value="EF-hand-dom_pair"/>
</dbReference>
<gene>
    <name evidence="1" type="ORF">TGRUB_271000B</name>
</gene>
<protein>
    <submittedName>
        <fullName evidence="1">Uncharacterized protein</fullName>
    </submittedName>
</protein>
<reference evidence="1 2" key="1">
    <citation type="submission" date="2014-05" db="EMBL/GenBank/DDBJ databases">
        <authorList>
            <person name="Sibley D."/>
            <person name="Venepally P."/>
            <person name="Karamycheva S."/>
            <person name="Hadjithomas M."/>
            <person name="Khan A."/>
            <person name="Brunk B."/>
            <person name="Roos D."/>
            <person name="Caler E."/>
            <person name="Lorenzi H."/>
        </authorList>
    </citation>
    <scope>NUCLEOTIDE SEQUENCE [LARGE SCALE GENOMIC DNA]</scope>
    <source>
        <strain evidence="1 2">RUB</strain>
    </source>
</reference>
<comment type="caution">
    <text evidence="1">The sequence shown here is derived from an EMBL/GenBank/DDBJ whole genome shotgun (WGS) entry which is preliminary data.</text>
</comment>
<name>A0A086LYE6_TOXGO</name>
<evidence type="ECO:0000313" key="1">
    <source>
        <dbReference type="EMBL" id="KFG61664.1"/>
    </source>
</evidence>
<dbReference type="Gene3D" id="1.10.238.10">
    <property type="entry name" value="EF-hand"/>
    <property type="match status" value="1"/>
</dbReference>
<accession>A0A086LYE6</accession>
<sequence>EREELFRFLFTLEFCSCVWAEDPAKIRLLPPSCIASALSFAWKLLDVEGKGFVGVADVQILWKAICLELKTTGLFPFIDDLPEDSVELELFDRLRPVGKSFVTREEFLRNHTESRVFAMYLLSPTFFSLFEQRERIPGAPLLPGRPVAPL</sequence>
<dbReference type="Proteomes" id="UP000028834">
    <property type="component" value="Unassembled WGS sequence"/>
</dbReference>
<organism evidence="1 2">
    <name type="scientific">Toxoplasma gondii RUB</name>
    <dbReference type="NCBI Taxonomy" id="935652"/>
    <lineage>
        <taxon>Eukaryota</taxon>
        <taxon>Sar</taxon>
        <taxon>Alveolata</taxon>
        <taxon>Apicomplexa</taxon>
        <taxon>Conoidasida</taxon>
        <taxon>Coccidia</taxon>
        <taxon>Eucoccidiorida</taxon>
        <taxon>Eimeriorina</taxon>
        <taxon>Sarcocystidae</taxon>
        <taxon>Toxoplasma</taxon>
    </lineage>
</organism>
<dbReference type="VEuPathDB" id="ToxoDB:TGRUB_271000B"/>